<dbReference type="PANTHER" id="PTHR21485">
    <property type="entry name" value="HAD SUPERFAMILY MEMBERS CMAS AND KDSC"/>
    <property type="match status" value="1"/>
</dbReference>
<evidence type="ECO:0000256" key="6">
    <source>
        <dbReference type="ARBA" id="ARBA00022842"/>
    </source>
</evidence>
<dbReference type="SFLD" id="SFLDG01138">
    <property type="entry name" value="C1.6.2:_Deoxy-d-mannose-octulo"/>
    <property type="match status" value="1"/>
</dbReference>
<dbReference type="SFLD" id="SFLDS00003">
    <property type="entry name" value="Haloacid_Dehalogenase"/>
    <property type="match status" value="1"/>
</dbReference>
<dbReference type="AlphaFoldDB" id="J0WA96"/>
<keyword evidence="4 7" id="KW-0479">Metal-binding</keyword>
<feature type="binding site" evidence="7">
    <location>
        <position position="16"/>
    </location>
    <ligand>
        <name>Mg(2+)</name>
        <dbReference type="ChEBI" id="CHEBI:18420"/>
    </ligand>
</feature>
<feature type="binding site" evidence="7">
    <location>
        <position position="18"/>
    </location>
    <ligand>
        <name>substrate</name>
    </ligand>
</feature>
<dbReference type="InterPro" id="IPR036412">
    <property type="entry name" value="HAD-like_sf"/>
</dbReference>
<dbReference type="InterPro" id="IPR050793">
    <property type="entry name" value="CMP-NeuNAc_synthase"/>
</dbReference>
<dbReference type="InterPro" id="IPR023214">
    <property type="entry name" value="HAD_sf"/>
</dbReference>
<feature type="binding site" evidence="7">
    <location>
        <position position="109"/>
    </location>
    <ligand>
        <name>Mg(2+)</name>
        <dbReference type="ChEBI" id="CHEBI:18420"/>
    </ligand>
</feature>
<evidence type="ECO:0000313" key="9">
    <source>
        <dbReference type="Proteomes" id="UP000005732"/>
    </source>
</evidence>
<evidence type="ECO:0000256" key="3">
    <source>
        <dbReference type="ARBA" id="ARBA00011881"/>
    </source>
</evidence>
<sequence>MTPDPDLASVKLLTCDVDGVLTDGGMYFGSNGLSFLRFHVQDGTGLKLLMSEGVAVCFISQSQNEIIARRASSLGVPYCFLGVDNKLAPIVDLAAQLGIDFQDICHIADDINDLSLLEKVGFPVTVSGGVAKVKAVCRYETKTAAGHGAVRELCEAILAAKRLG</sequence>
<comment type="cofactor">
    <cofactor evidence="1 7">
        <name>Mg(2+)</name>
        <dbReference type="ChEBI" id="CHEBI:18420"/>
    </cofactor>
</comment>
<dbReference type="Gene3D" id="3.40.50.1000">
    <property type="entry name" value="HAD superfamily/HAD-like"/>
    <property type="match status" value="1"/>
</dbReference>
<evidence type="ECO:0000256" key="4">
    <source>
        <dbReference type="ARBA" id="ARBA00022723"/>
    </source>
</evidence>
<dbReference type="GO" id="GO:0016788">
    <property type="term" value="F:hydrolase activity, acting on ester bonds"/>
    <property type="evidence" value="ECO:0007669"/>
    <property type="project" value="InterPro"/>
</dbReference>
<proteinExistence type="inferred from homology"/>
<protein>
    <submittedName>
        <fullName evidence="8">3-deoxy-D-manno-octulosonate 8-phosphate phosphatase, YrbI family</fullName>
    </submittedName>
</protein>
<dbReference type="HOGENOM" id="CLU_106694_0_1_5"/>
<evidence type="ECO:0000256" key="2">
    <source>
        <dbReference type="ARBA" id="ARBA00005893"/>
    </source>
</evidence>
<dbReference type="InterPro" id="IPR010023">
    <property type="entry name" value="KdsC_fam"/>
</dbReference>
<dbReference type="Proteomes" id="UP000005732">
    <property type="component" value="Unassembled WGS sequence"/>
</dbReference>
<comment type="subunit">
    <text evidence="3">Homotetramer.</text>
</comment>
<reference evidence="8 9" key="1">
    <citation type="submission" date="2012-02" db="EMBL/GenBank/DDBJ databases">
        <title>Improved High-Quality Draft Sequence of Rhizobium leguminosarum bv. trifolii WSM2297.</title>
        <authorList>
            <consortium name="US DOE Joint Genome Institute"/>
            <person name="Lucas S."/>
            <person name="Han J."/>
            <person name="Lapidus A."/>
            <person name="Cheng J.-F."/>
            <person name="Goodwin L."/>
            <person name="Pitluck S."/>
            <person name="Peters L."/>
            <person name="Ovchinnikova G."/>
            <person name="Zhang X."/>
            <person name="Detter J.C."/>
            <person name="Han C."/>
            <person name="Tapia R."/>
            <person name="Land M."/>
            <person name="Hauser L."/>
            <person name="Kyrpides N."/>
            <person name="Ivanova N."/>
            <person name="Pagani I."/>
            <person name="Brau L."/>
            <person name="Yates R."/>
            <person name="O'Hara G."/>
            <person name="Rui T."/>
            <person name="Howieson J."/>
            <person name="Reeve W."/>
            <person name="Woyke T."/>
        </authorList>
    </citation>
    <scope>NUCLEOTIDE SEQUENCE [LARGE SCALE GENOMIC DNA]</scope>
    <source>
        <strain evidence="8 9">WSM2297</strain>
    </source>
</reference>
<name>J0WA96_RHILT</name>
<dbReference type="GO" id="GO:0046872">
    <property type="term" value="F:metal ion binding"/>
    <property type="evidence" value="ECO:0007669"/>
    <property type="project" value="UniProtKB-KW"/>
</dbReference>
<evidence type="ECO:0000256" key="1">
    <source>
        <dbReference type="ARBA" id="ARBA00001946"/>
    </source>
</evidence>
<accession>J0WA96</accession>
<dbReference type="PIRSF" id="PIRSF006118">
    <property type="entry name" value="KDO8-P_Ptase"/>
    <property type="match status" value="1"/>
</dbReference>
<evidence type="ECO:0000256" key="7">
    <source>
        <dbReference type="PIRSR" id="PIRSR006118-2"/>
    </source>
</evidence>
<keyword evidence="6 7" id="KW-0460">Magnesium</keyword>
<evidence type="ECO:0000313" key="8">
    <source>
        <dbReference type="EMBL" id="EJC82686.1"/>
    </source>
</evidence>
<evidence type="ECO:0000256" key="5">
    <source>
        <dbReference type="ARBA" id="ARBA00022801"/>
    </source>
</evidence>
<comment type="similarity">
    <text evidence="2">Belongs to the KdsC family.</text>
</comment>
<dbReference type="Pfam" id="PF08282">
    <property type="entry name" value="Hydrolase_3"/>
    <property type="match status" value="1"/>
</dbReference>
<dbReference type="PANTHER" id="PTHR21485:SF3">
    <property type="entry name" value="N-ACYLNEURAMINATE CYTIDYLYLTRANSFERASE"/>
    <property type="match status" value="1"/>
</dbReference>
<gene>
    <name evidence="8" type="ORF">Rleg4DRAFT_4411</name>
</gene>
<keyword evidence="5" id="KW-0378">Hydrolase</keyword>
<dbReference type="GO" id="GO:0008781">
    <property type="term" value="F:N-acylneuraminate cytidylyltransferase activity"/>
    <property type="evidence" value="ECO:0007669"/>
    <property type="project" value="TreeGrafter"/>
</dbReference>
<organism evidence="8 9">
    <name type="scientific">Rhizobium leguminosarum bv. trifolii WSM2297</name>
    <dbReference type="NCBI Taxonomy" id="754762"/>
    <lineage>
        <taxon>Bacteria</taxon>
        <taxon>Pseudomonadati</taxon>
        <taxon>Pseudomonadota</taxon>
        <taxon>Alphaproteobacteria</taxon>
        <taxon>Hyphomicrobiales</taxon>
        <taxon>Rhizobiaceae</taxon>
        <taxon>Rhizobium/Agrobacterium group</taxon>
        <taxon>Rhizobium</taxon>
    </lineage>
</organism>
<dbReference type="SUPFAM" id="SSF56784">
    <property type="entry name" value="HAD-like"/>
    <property type="match status" value="1"/>
</dbReference>
<dbReference type="NCBIfam" id="TIGR01670">
    <property type="entry name" value="KdsC-phosphatas"/>
    <property type="match status" value="1"/>
</dbReference>
<dbReference type="SFLD" id="SFLDG01136">
    <property type="entry name" value="C1.6:_Phosphoserine_Phosphatas"/>
    <property type="match status" value="1"/>
</dbReference>
<dbReference type="EMBL" id="JH719395">
    <property type="protein sequence ID" value="EJC82686.1"/>
    <property type="molecule type" value="Genomic_DNA"/>
</dbReference>